<name>A0AAW0S0V3_9HYPO</name>
<dbReference type="EMBL" id="JAAHCF010000128">
    <property type="protein sequence ID" value="KAK8147751.1"/>
    <property type="molecule type" value="Genomic_DNA"/>
</dbReference>
<protein>
    <recommendedName>
        <fullName evidence="3">BZIP domain-containing protein</fullName>
    </recommendedName>
</protein>
<evidence type="ECO:0008006" key="3">
    <source>
        <dbReference type="Google" id="ProtNLM"/>
    </source>
</evidence>
<accession>A0AAW0S0V3</accession>
<evidence type="ECO:0000313" key="2">
    <source>
        <dbReference type="Proteomes" id="UP001397290"/>
    </source>
</evidence>
<reference evidence="1 2" key="1">
    <citation type="submission" date="2020-02" db="EMBL/GenBank/DDBJ databases">
        <title>Comparative genomics of the hypocrealean fungal genus Beauvera.</title>
        <authorList>
            <person name="Showalter D.N."/>
            <person name="Bushley K.E."/>
            <person name="Rehner S.A."/>
        </authorList>
    </citation>
    <scope>NUCLEOTIDE SEQUENCE [LARGE SCALE GENOMIC DNA]</scope>
    <source>
        <strain evidence="1 2">ARSEF4384</strain>
    </source>
</reference>
<comment type="caution">
    <text evidence="1">The sequence shown here is derived from an EMBL/GenBank/DDBJ whole genome shotgun (WGS) entry which is preliminary data.</text>
</comment>
<organism evidence="1 2">
    <name type="scientific">Beauveria asiatica</name>
    <dbReference type="NCBI Taxonomy" id="1069075"/>
    <lineage>
        <taxon>Eukaryota</taxon>
        <taxon>Fungi</taxon>
        <taxon>Dikarya</taxon>
        <taxon>Ascomycota</taxon>
        <taxon>Pezizomycotina</taxon>
        <taxon>Sordariomycetes</taxon>
        <taxon>Hypocreomycetidae</taxon>
        <taxon>Hypocreales</taxon>
        <taxon>Cordycipitaceae</taxon>
        <taxon>Beauveria</taxon>
    </lineage>
</organism>
<keyword evidence="2" id="KW-1185">Reference proteome</keyword>
<dbReference type="Proteomes" id="UP001397290">
    <property type="component" value="Unassembled WGS sequence"/>
</dbReference>
<dbReference type="AlphaFoldDB" id="A0AAW0S0V3"/>
<gene>
    <name evidence="1" type="ORF">G3M48_001058</name>
</gene>
<sequence length="101" mass="11716">MSSCSTWSTSQLDLAELPAANLLSTLRVSELTAPKLAHKRARERNAQRVKRACIKEHIARLEHDIEKYRSCQCCDHIMEDLDRRNKVLEDEIAILIQPYIR</sequence>
<evidence type="ECO:0000313" key="1">
    <source>
        <dbReference type="EMBL" id="KAK8147751.1"/>
    </source>
</evidence>
<proteinExistence type="predicted"/>